<protein>
    <recommendedName>
        <fullName evidence="7">NAC domain-containing protein</fullName>
    </recommendedName>
</protein>
<dbReference type="GO" id="GO:0006355">
    <property type="term" value="P:regulation of DNA-templated transcription"/>
    <property type="evidence" value="ECO:0007669"/>
    <property type="project" value="InterPro"/>
</dbReference>
<sequence length="291" mass="32647">MWVLKVEALLQQKIKPFFFSVAFAQPSPSPEMEAKSRVGLIDGGEIKLPVGFRFRPTDEELLFHYLKRKVLSVPLQALIIPELDNLFDTDPWSLPGDLRETRHFFSRKSALKGSSSGLHRKCNDGSGYWKLTGKEKRIIASENNLVIGVRRDLAFYHGKDFDITAPQWIMHELRLLSNGTDASDFTLFRASPGLEKRGGGWAVYRVFQRRRKLPKSNPRRNNGLTVSVPHVNTTTPTVIDFRDEAEAMRVTAMGSESGLVTPPPPSPCSSSSTDDHQFPLPSTLSCIELNP</sequence>
<comment type="caution">
    <text evidence="8">The sequence shown here is derived from an EMBL/GenBank/DDBJ whole genome shotgun (WGS) entry which is preliminary data.</text>
</comment>
<dbReference type="Proteomes" id="UP001346149">
    <property type="component" value="Unassembled WGS sequence"/>
</dbReference>
<evidence type="ECO:0000256" key="3">
    <source>
        <dbReference type="ARBA" id="ARBA00023125"/>
    </source>
</evidence>
<name>A0AAN7L476_TRANT</name>
<evidence type="ECO:0000256" key="2">
    <source>
        <dbReference type="ARBA" id="ARBA00023015"/>
    </source>
</evidence>
<dbReference type="PROSITE" id="PS51005">
    <property type="entry name" value="NAC"/>
    <property type="match status" value="1"/>
</dbReference>
<dbReference type="Gene3D" id="2.170.150.80">
    <property type="entry name" value="NAC domain"/>
    <property type="match status" value="1"/>
</dbReference>
<dbReference type="EMBL" id="JAXQNO010000017">
    <property type="protein sequence ID" value="KAK4778691.1"/>
    <property type="molecule type" value="Genomic_DNA"/>
</dbReference>
<evidence type="ECO:0000313" key="9">
    <source>
        <dbReference type="Proteomes" id="UP001346149"/>
    </source>
</evidence>
<evidence type="ECO:0000256" key="4">
    <source>
        <dbReference type="ARBA" id="ARBA00023163"/>
    </source>
</evidence>
<evidence type="ECO:0000259" key="7">
    <source>
        <dbReference type="PROSITE" id="PS51005"/>
    </source>
</evidence>
<organism evidence="8 9">
    <name type="scientific">Trapa natans</name>
    <name type="common">Water chestnut</name>
    <dbReference type="NCBI Taxonomy" id="22666"/>
    <lineage>
        <taxon>Eukaryota</taxon>
        <taxon>Viridiplantae</taxon>
        <taxon>Streptophyta</taxon>
        <taxon>Embryophyta</taxon>
        <taxon>Tracheophyta</taxon>
        <taxon>Spermatophyta</taxon>
        <taxon>Magnoliopsida</taxon>
        <taxon>eudicotyledons</taxon>
        <taxon>Gunneridae</taxon>
        <taxon>Pentapetalae</taxon>
        <taxon>rosids</taxon>
        <taxon>malvids</taxon>
        <taxon>Myrtales</taxon>
        <taxon>Lythraceae</taxon>
        <taxon>Trapa</taxon>
    </lineage>
</organism>
<dbReference type="PANTHER" id="PTHR31989">
    <property type="entry name" value="NAC DOMAIN-CONTAINING PROTEIN 82-RELATED"/>
    <property type="match status" value="1"/>
</dbReference>
<dbReference type="SUPFAM" id="SSF101941">
    <property type="entry name" value="NAC domain"/>
    <property type="match status" value="1"/>
</dbReference>
<evidence type="ECO:0000256" key="1">
    <source>
        <dbReference type="ARBA" id="ARBA00004123"/>
    </source>
</evidence>
<keyword evidence="5" id="KW-0539">Nucleus</keyword>
<evidence type="ECO:0000256" key="5">
    <source>
        <dbReference type="ARBA" id="ARBA00023242"/>
    </source>
</evidence>
<keyword evidence="2" id="KW-0805">Transcription regulation</keyword>
<keyword evidence="9" id="KW-1185">Reference proteome</keyword>
<dbReference type="GO" id="GO:0003677">
    <property type="term" value="F:DNA binding"/>
    <property type="evidence" value="ECO:0007669"/>
    <property type="project" value="UniProtKB-KW"/>
</dbReference>
<dbReference type="AlphaFoldDB" id="A0AAN7L476"/>
<dbReference type="GO" id="GO:0005634">
    <property type="term" value="C:nucleus"/>
    <property type="evidence" value="ECO:0007669"/>
    <property type="project" value="UniProtKB-SubCell"/>
</dbReference>
<gene>
    <name evidence="8" type="ORF">SAY86_006219</name>
</gene>
<reference evidence="8 9" key="1">
    <citation type="journal article" date="2023" name="Hortic Res">
        <title>Pangenome of water caltrop reveals structural variations and asymmetric subgenome divergence after allopolyploidization.</title>
        <authorList>
            <person name="Zhang X."/>
            <person name="Chen Y."/>
            <person name="Wang L."/>
            <person name="Yuan Y."/>
            <person name="Fang M."/>
            <person name="Shi L."/>
            <person name="Lu R."/>
            <person name="Comes H.P."/>
            <person name="Ma Y."/>
            <person name="Chen Y."/>
            <person name="Huang G."/>
            <person name="Zhou Y."/>
            <person name="Zheng Z."/>
            <person name="Qiu Y."/>
        </authorList>
    </citation>
    <scope>NUCLEOTIDE SEQUENCE [LARGE SCALE GENOMIC DNA]</scope>
    <source>
        <strain evidence="8">F231</strain>
    </source>
</reference>
<evidence type="ECO:0000313" key="8">
    <source>
        <dbReference type="EMBL" id="KAK4778691.1"/>
    </source>
</evidence>
<feature type="domain" description="NAC" evidence="7">
    <location>
        <begin position="48"/>
        <end position="209"/>
    </location>
</feature>
<dbReference type="InterPro" id="IPR003441">
    <property type="entry name" value="NAC-dom"/>
</dbReference>
<accession>A0AAN7L476</accession>
<comment type="subcellular location">
    <subcellularLocation>
        <location evidence="1">Nucleus</location>
    </subcellularLocation>
</comment>
<feature type="region of interest" description="Disordered" evidence="6">
    <location>
        <begin position="254"/>
        <end position="291"/>
    </location>
</feature>
<keyword evidence="3" id="KW-0238">DNA-binding</keyword>
<evidence type="ECO:0000256" key="6">
    <source>
        <dbReference type="SAM" id="MobiDB-lite"/>
    </source>
</evidence>
<dbReference type="InterPro" id="IPR036093">
    <property type="entry name" value="NAC_dom_sf"/>
</dbReference>
<proteinExistence type="predicted"/>
<dbReference type="Pfam" id="PF02365">
    <property type="entry name" value="NAM"/>
    <property type="match status" value="1"/>
</dbReference>
<keyword evidence="4" id="KW-0804">Transcription</keyword>